<dbReference type="InterPro" id="IPR002104">
    <property type="entry name" value="Integrase_catalytic"/>
</dbReference>
<evidence type="ECO:0000259" key="3">
    <source>
        <dbReference type="PROSITE" id="PS51898"/>
    </source>
</evidence>
<evidence type="ECO:0000256" key="1">
    <source>
        <dbReference type="ARBA" id="ARBA00023172"/>
    </source>
</evidence>
<evidence type="ECO:0000313" key="5">
    <source>
        <dbReference type="Proteomes" id="UP001189429"/>
    </source>
</evidence>
<reference evidence="4" key="1">
    <citation type="submission" date="2023-10" db="EMBL/GenBank/DDBJ databases">
        <authorList>
            <person name="Chen Y."/>
            <person name="Shah S."/>
            <person name="Dougan E. K."/>
            <person name="Thang M."/>
            <person name="Chan C."/>
        </authorList>
    </citation>
    <scope>NUCLEOTIDE SEQUENCE [LARGE SCALE GENOMIC DNA]</scope>
</reference>
<dbReference type="Gene3D" id="1.10.443.10">
    <property type="entry name" value="Intergrase catalytic core"/>
    <property type="match status" value="1"/>
</dbReference>
<dbReference type="Proteomes" id="UP001189429">
    <property type="component" value="Unassembled WGS sequence"/>
</dbReference>
<dbReference type="PROSITE" id="PS51898">
    <property type="entry name" value="TYR_RECOMBINASE"/>
    <property type="match status" value="1"/>
</dbReference>
<evidence type="ECO:0000313" key="4">
    <source>
        <dbReference type="EMBL" id="CAK0800419.1"/>
    </source>
</evidence>
<keyword evidence="5" id="KW-1185">Reference proteome</keyword>
<accession>A0ABN9Q4M1</accession>
<feature type="region of interest" description="Disordered" evidence="2">
    <location>
        <begin position="1094"/>
        <end position="1116"/>
    </location>
</feature>
<dbReference type="SUPFAM" id="SSF56349">
    <property type="entry name" value="DNA breaking-rejoining enzymes"/>
    <property type="match status" value="1"/>
</dbReference>
<sequence length="1440" mass="156688">MNGMGCGSLEARPTGQREARGDERMLAWKLAQQYALQDAARYERDCRGLAPTGGHGAELAHDRGPQDAYTGERKSASKHVMMCASAVAEPPDDHVVDLLEALPEGERQCYSDELNVLDYSGKSGVIFEELEERFAFVGGSTSEHARYLMRDDLPKDMWTFEAPCDVQAYCGFSCVPKKDPTKQRKVLMMCASNYAWADPHQRGDHGMHGGAAMASMRAPTDMWGVAAFDEGNAFTRLRVPAWMARWQACPPLRACWVWEKLSQRTRDLVGPAGWVAPCYHRLAMGGSRSVHLLMTVNTAIIGKALLGVGARLAAPQGVAPPRGRRGRRRARAFAARGRGAGGRPSLEGYSVAGWIEAVKAAKREGMDALTELRCDGPHSHESAEGKLADGTFRTIPLAQYPAAMCEALGSMIVQTLTCFEKSGLGGTGWRRPPEADRTVAAWGTRSTTAPPVAVRNEDVLRGRGLVLDGPQMAFYLRVDDGVAMAGGLDGGSRATKTMHQLADALTEAGFVVTDRTEACDMRKVLGYAPQARPAQLRLPPTRARELVQQLELMSGARTVDTEELRSLLGIWIWGALLRREVLCIPSAVFRLLERYPRQRVGNWATVRRGLRAIAEVVPLMYADLGAPPAPVYFAADAMGANAEDDGGWGVLVTNLSKEIAQDFIDTGGSLGYTVARLDGELTGLRRPEQMIRRTKPFSLLPDRVFKPDEDWTIVGQGRWRSADCITLGEGRCVVKMSRLAAATPALHRTVLPILEDNQPASGAANKGRKLDSTSVEKVKPRTLAACRAAAVKFVTYLDENGFVPDGPEQWDDLLVEYKSDLQMTKCNFEYTETAVEFVFPRLRRRLTWSHSVIDAWRVAAEVKHAPPLGRAPANLAAIYFACWGVPRLGVGLLLQVDRGLRPSEVLQLRAKDISLPSSRGGPDLQPNWVINLGAKAGTKAKRMQFAIILERGGMLEDLLHRVVLGTPPEGLLFPYPLVDYRHRLRQFEATLGLDIHWTPHSARAGYASDSVARGIPFQEIKEAGRRLTESSLRIYVDVVTASRVLAQAEQRGIASLVREASEQLPSYFPQGIFGEDACGKHAADRLAQGGGRVLGAPSAWAPASPTGGGPPTPPPAPDLGELVDGILAGPPQQGHAAAGAAAAEVEGPAPANLGALQPLAARPQGAAAAAGQRRARAGGWALLRAAWSMARWCGRSSTRGVTWAAVAVWLIAWLYVSGPMAHFGAMMGVAASVSVSAGKVVDHSLGAVITAAQGEAWRGVDIADLRVHQRRAERIADDPALLQEWVLREFLSVEPRPPGADQVASALAEASVTLPRATERWPMMVWPGQCREFHMTYDLLSTGFYGVHVVDRIVNFSVQWSNPLRSGLECDLGSERDTIRLHINSTLSRLPLPAIRYMSMSDRELELAKLPGAWITMSRRLFRALFLAVKSVLQLFLFGQ</sequence>
<feature type="region of interest" description="Disordered" evidence="2">
    <location>
        <begin position="1"/>
        <end position="20"/>
    </location>
</feature>
<dbReference type="InterPro" id="IPR013762">
    <property type="entry name" value="Integrase-like_cat_sf"/>
</dbReference>
<proteinExistence type="predicted"/>
<feature type="domain" description="Tyr recombinase" evidence="3">
    <location>
        <begin position="863"/>
        <end position="1049"/>
    </location>
</feature>
<evidence type="ECO:0000256" key="2">
    <source>
        <dbReference type="SAM" id="MobiDB-lite"/>
    </source>
</evidence>
<name>A0ABN9Q4M1_9DINO</name>
<organism evidence="4 5">
    <name type="scientific">Prorocentrum cordatum</name>
    <dbReference type="NCBI Taxonomy" id="2364126"/>
    <lineage>
        <taxon>Eukaryota</taxon>
        <taxon>Sar</taxon>
        <taxon>Alveolata</taxon>
        <taxon>Dinophyceae</taxon>
        <taxon>Prorocentrales</taxon>
        <taxon>Prorocentraceae</taxon>
        <taxon>Prorocentrum</taxon>
    </lineage>
</organism>
<keyword evidence="1" id="KW-0233">DNA recombination</keyword>
<dbReference type="InterPro" id="IPR011010">
    <property type="entry name" value="DNA_brk_join_enz"/>
</dbReference>
<protein>
    <recommendedName>
        <fullName evidence="3">Tyr recombinase domain-containing protein</fullName>
    </recommendedName>
</protein>
<gene>
    <name evidence="4" type="ORF">PCOR1329_LOCUS8577</name>
</gene>
<comment type="caution">
    <text evidence="4">The sequence shown here is derived from an EMBL/GenBank/DDBJ whole genome shotgun (WGS) entry which is preliminary data.</text>
</comment>
<dbReference type="EMBL" id="CAUYUJ010002357">
    <property type="protein sequence ID" value="CAK0800419.1"/>
    <property type="molecule type" value="Genomic_DNA"/>
</dbReference>
<feature type="compositionally biased region" description="Low complexity" evidence="2">
    <location>
        <begin position="1095"/>
        <end position="1105"/>
    </location>
</feature>